<protein>
    <submittedName>
        <fullName evidence="2">Uncharacterized protein</fullName>
    </submittedName>
</protein>
<accession>A0A218X966</accession>
<name>A0A218X966_PUNGR</name>
<feature type="region of interest" description="Disordered" evidence="1">
    <location>
        <begin position="1"/>
        <end position="26"/>
    </location>
</feature>
<reference evidence="3" key="1">
    <citation type="journal article" date="2017" name="Plant J.">
        <title>The pomegranate (Punica granatum L.) genome and the genomics of punicalagin biosynthesis.</title>
        <authorList>
            <person name="Qin G."/>
            <person name="Xu C."/>
            <person name="Ming R."/>
            <person name="Tang H."/>
            <person name="Guyot R."/>
            <person name="Kramer E.M."/>
            <person name="Hu Y."/>
            <person name="Yi X."/>
            <person name="Qi Y."/>
            <person name="Xu X."/>
            <person name="Gao Z."/>
            <person name="Pan H."/>
            <person name="Jian J."/>
            <person name="Tian Y."/>
            <person name="Yue Z."/>
            <person name="Xu Y."/>
        </authorList>
    </citation>
    <scope>NUCLEOTIDE SEQUENCE [LARGE SCALE GENOMIC DNA]</scope>
    <source>
        <strain evidence="3">cv. Dabenzi</strain>
    </source>
</reference>
<evidence type="ECO:0000256" key="1">
    <source>
        <dbReference type="SAM" id="MobiDB-lite"/>
    </source>
</evidence>
<organism evidence="2 3">
    <name type="scientific">Punica granatum</name>
    <name type="common">Pomegranate</name>
    <dbReference type="NCBI Taxonomy" id="22663"/>
    <lineage>
        <taxon>Eukaryota</taxon>
        <taxon>Viridiplantae</taxon>
        <taxon>Streptophyta</taxon>
        <taxon>Embryophyta</taxon>
        <taxon>Tracheophyta</taxon>
        <taxon>Spermatophyta</taxon>
        <taxon>Magnoliopsida</taxon>
        <taxon>eudicotyledons</taxon>
        <taxon>Gunneridae</taxon>
        <taxon>Pentapetalae</taxon>
        <taxon>rosids</taxon>
        <taxon>malvids</taxon>
        <taxon>Myrtales</taxon>
        <taxon>Lythraceae</taxon>
        <taxon>Punica</taxon>
    </lineage>
</organism>
<proteinExistence type="predicted"/>
<dbReference type="AlphaFoldDB" id="A0A218X966"/>
<evidence type="ECO:0000313" key="2">
    <source>
        <dbReference type="EMBL" id="OWM80922.1"/>
    </source>
</evidence>
<dbReference type="Proteomes" id="UP000197138">
    <property type="component" value="Unassembled WGS sequence"/>
</dbReference>
<comment type="caution">
    <text evidence="2">The sequence shown here is derived from an EMBL/GenBank/DDBJ whole genome shotgun (WGS) entry which is preliminary data.</text>
</comment>
<sequence length="81" mass="9166">MADEKLHKVKLKPRQTHCRQPDSSRKGSTGIFLLGLARPMNLTLRHARSAFNNIPFLFDAAGPSQRYLDWGRMSQTQGLLS</sequence>
<feature type="compositionally biased region" description="Basic residues" evidence="1">
    <location>
        <begin position="7"/>
        <end position="17"/>
    </location>
</feature>
<evidence type="ECO:0000313" key="3">
    <source>
        <dbReference type="Proteomes" id="UP000197138"/>
    </source>
</evidence>
<gene>
    <name evidence="2" type="ORF">CDL15_Pgr006953</name>
</gene>
<dbReference type="EMBL" id="MTKT01002214">
    <property type="protein sequence ID" value="OWM80922.1"/>
    <property type="molecule type" value="Genomic_DNA"/>
</dbReference>